<organism evidence="2 3">
    <name type="scientific">Streptacidiphilus alkalitolerans</name>
    <dbReference type="NCBI Taxonomy" id="3342712"/>
    <lineage>
        <taxon>Bacteria</taxon>
        <taxon>Bacillati</taxon>
        <taxon>Actinomycetota</taxon>
        <taxon>Actinomycetes</taxon>
        <taxon>Kitasatosporales</taxon>
        <taxon>Streptomycetaceae</taxon>
        <taxon>Streptacidiphilus</taxon>
    </lineage>
</organism>
<dbReference type="RefSeq" id="WP_380558702.1">
    <property type="nucleotide sequence ID" value="NZ_JBHEZY010000019.1"/>
</dbReference>
<proteinExistence type="predicted"/>
<evidence type="ECO:0000313" key="3">
    <source>
        <dbReference type="Proteomes" id="UP001592530"/>
    </source>
</evidence>
<gene>
    <name evidence="2" type="ORF">ACEZDB_33200</name>
</gene>
<comment type="caution">
    <text evidence="2">The sequence shown here is derived from an EMBL/GenBank/DDBJ whole genome shotgun (WGS) entry which is preliminary data.</text>
</comment>
<evidence type="ECO:0000313" key="2">
    <source>
        <dbReference type="EMBL" id="MFC1435509.1"/>
    </source>
</evidence>
<accession>A0ABV6XC62</accession>
<feature type="compositionally biased region" description="Basic and acidic residues" evidence="1">
    <location>
        <begin position="60"/>
        <end position="71"/>
    </location>
</feature>
<sequence>MIEVSLLLAAALLVAGATALRARREYLRSHPRAAARAAARVLAVRRRLLEALATAPSAPSDRRRPSHRPADRSTPLSRA</sequence>
<protein>
    <submittedName>
        <fullName evidence="2">Uncharacterized protein</fullName>
    </submittedName>
</protein>
<dbReference type="EMBL" id="JBHEZY010000019">
    <property type="protein sequence ID" value="MFC1435509.1"/>
    <property type="molecule type" value="Genomic_DNA"/>
</dbReference>
<evidence type="ECO:0000256" key="1">
    <source>
        <dbReference type="SAM" id="MobiDB-lite"/>
    </source>
</evidence>
<dbReference type="Proteomes" id="UP001592530">
    <property type="component" value="Unassembled WGS sequence"/>
</dbReference>
<name>A0ABV6XC62_9ACTN</name>
<reference evidence="2 3" key="1">
    <citation type="submission" date="2024-09" db="EMBL/GenBank/DDBJ databases">
        <authorList>
            <person name="Lee S.D."/>
        </authorList>
    </citation>
    <scope>NUCLEOTIDE SEQUENCE [LARGE SCALE GENOMIC DNA]</scope>
    <source>
        <strain evidence="2 3">N1-3</strain>
    </source>
</reference>
<feature type="region of interest" description="Disordered" evidence="1">
    <location>
        <begin position="54"/>
        <end position="79"/>
    </location>
</feature>